<organism evidence="1 2">
    <name type="scientific">Diversispora epigaea</name>
    <dbReference type="NCBI Taxonomy" id="1348612"/>
    <lineage>
        <taxon>Eukaryota</taxon>
        <taxon>Fungi</taxon>
        <taxon>Fungi incertae sedis</taxon>
        <taxon>Mucoromycota</taxon>
        <taxon>Glomeromycotina</taxon>
        <taxon>Glomeromycetes</taxon>
        <taxon>Diversisporales</taxon>
        <taxon>Diversisporaceae</taxon>
        <taxon>Diversispora</taxon>
    </lineage>
</organism>
<comment type="caution">
    <text evidence="1">The sequence shown here is derived from an EMBL/GenBank/DDBJ whole genome shotgun (WGS) entry which is preliminary data.</text>
</comment>
<sequence>MISIEKLRDLASKFSKINQLDIIWDAQITHRPTFKELDKYLNYRENNQNNNNEITILIKEAKEFSKNQNNN</sequence>
<dbReference type="AlphaFoldDB" id="A0A397IBN4"/>
<reference evidence="1 2" key="1">
    <citation type="submission" date="2018-08" db="EMBL/GenBank/DDBJ databases">
        <title>Genome and evolution of the arbuscular mycorrhizal fungus Diversispora epigaea (formerly Glomus versiforme) and its bacterial endosymbionts.</title>
        <authorList>
            <person name="Sun X."/>
            <person name="Fei Z."/>
            <person name="Harrison M."/>
        </authorList>
    </citation>
    <scope>NUCLEOTIDE SEQUENCE [LARGE SCALE GENOMIC DNA]</scope>
    <source>
        <strain evidence="1 2">IT104</strain>
    </source>
</reference>
<evidence type="ECO:0000313" key="1">
    <source>
        <dbReference type="EMBL" id="RHZ70754.1"/>
    </source>
</evidence>
<dbReference type="OrthoDB" id="1890790at2759"/>
<protein>
    <submittedName>
        <fullName evidence="1">Uncharacterized protein</fullName>
    </submittedName>
</protein>
<proteinExistence type="predicted"/>
<accession>A0A397IBN4</accession>
<name>A0A397IBN4_9GLOM</name>
<dbReference type="EMBL" id="PQFF01000244">
    <property type="protein sequence ID" value="RHZ70754.1"/>
    <property type="molecule type" value="Genomic_DNA"/>
</dbReference>
<evidence type="ECO:0000313" key="2">
    <source>
        <dbReference type="Proteomes" id="UP000266861"/>
    </source>
</evidence>
<dbReference type="Proteomes" id="UP000266861">
    <property type="component" value="Unassembled WGS sequence"/>
</dbReference>
<keyword evidence="2" id="KW-1185">Reference proteome</keyword>
<gene>
    <name evidence="1" type="ORF">Glove_267g68</name>
</gene>